<evidence type="ECO:0000313" key="1">
    <source>
        <dbReference type="EMBL" id="CBY40021.1"/>
    </source>
</evidence>
<dbReference type="AlphaFoldDB" id="E4YX38"/>
<accession>E4YX38</accession>
<protein>
    <submittedName>
        <fullName evidence="1">Uncharacterized protein</fullName>
    </submittedName>
</protein>
<organism evidence="1">
    <name type="scientific">Oikopleura dioica</name>
    <name type="common">Tunicate</name>
    <dbReference type="NCBI Taxonomy" id="34765"/>
    <lineage>
        <taxon>Eukaryota</taxon>
        <taxon>Metazoa</taxon>
        <taxon>Chordata</taxon>
        <taxon>Tunicata</taxon>
        <taxon>Appendicularia</taxon>
        <taxon>Copelata</taxon>
        <taxon>Oikopleuridae</taxon>
        <taxon>Oikopleura</taxon>
    </lineage>
</organism>
<name>E4YX38_OIKDI</name>
<dbReference type="EMBL" id="FN655742">
    <property type="protein sequence ID" value="CBY40021.1"/>
    <property type="molecule type" value="Genomic_DNA"/>
</dbReference>
<feature type="non-terminal residue" evidence="1">
    <location>
        <position position="1"/>
    </location>
</feature>
<gene>
    <name evidence="1" type="ORF">GSOID_T00020625001</name>
</gene>
<dbReference type="Proteomes" id="UP000011014">
    <property type="component" value="Unassembled WGS sequence"/>
</dbReference>
<proteinExistence type="predicted"/>
<sequence length="16" mass="1871">NVALGAIVFWLLFNFF</sequence>
<reference evidence="1" key="1">
    <citation type="journal article" date="2010" name="Science">
        <title>Plasticity of animal genome architecture unmasked by rapid evolution of a pelagic tunicate.</title>
        <authorList>
            <person name="Denoeud F."/>
            <person name="Henriet S."/>
            <person name="Mungpakdee S."/>
            <person name="Aury J.M."/>
            <person name="Da Silva C."/>
            <person name="Brinkmann H."/>
            <person name="Mikhaleva J."/>
            <person name="Olsen L.C."/>
            <person name="Jubin C."/>
            <person name="Canestro C."/>
            <person name="Bouquet J.M."/>
            <person name="Danks G."/>
            <person name="Poulain J."/>
            <person name="Campsteijn C."/>
            <person name="Adamski M."/>
            <person name="Cross I."/>
            <person name="Yadetie F."/>
            <person name="Muffato M."/>
            <person name="Louis A."/>
            <person name="Butcher S."/>
            <person name="Tsagkogeorga G."/>
            <person name="Konrad A."/>
            <person name="Singh S."/>
            <person name="Jensen M.F."/>
            <person name="Cong E.H."/>
            <person name="Eikeseth-Otteraa H."/>
            <person name="Noel B."/>
            <person name="Anthouard V."/>
            <person name="Porcel B.M."/>
            <person name="Kachouri-Lafond R."/>
            <person name="Nishino A."/>
            <person name="Ugolini M."/>
            <person name="Chourrout P."/>
            <person name="Nishida H."/>
            <person name="Aasland R."/>
            <person name="Huzurbazar S."/>
            <person name="Westhof E."/>
            <person name="Delsuc F."/>
            <person name="Lehrach H."/>
            <person name="Reinhardt R."/>
            <person name="Weissenbach J."/>
            <person name="Roy S.W."/>
            <person name="Artiguenave F."/>
            <person name="Postlethwait J.H."/>
            <person name="Manak J.R."/>
            <person name="Thompson E.M."/>
            <person name="Jaillon O."/>
            <person name="Du Pasquier L."/>
            <person name="Boudinot P."/>
            <person name="Liberles D.A."/>
            <person name="Volff J.N."/>
            <person name="Philippe H."/>
            <person name="Lenhard B."/>
            <person name="Roest Crollius H."/>
            <person name="Wincker P."/>
            <person name="Chourrout D."/>
        </authorList>
    </citation>
    <scope>NUCLEOTIDE SEQUENCE [LARGE SCALE GENOMIC DNA]</scope>
</reference>